<keyword evidence="6" id="KW-1185">Reference proteome</keyword>
<gene>
    <name evidence="5" type="ORF">CRV07_12515</name>
</gene>
<evidence type="ECO:0000313" key="5">
    <source>
        <dbReference type="EMBL" id="RXK03215.1"/>
    </source>
</evidence>
<comment type="caution">
    <text evidence="5">The sequence shown here is derived from an EMBL/GenBank/DDBJ whole genome shotgun (WGS) entry which is preliminary data.</text>
</comment>
<dbReference type="RefSeq" id="WP_164969518.1">
    <property type="nucleotide sequence ID" value="NZ_CP053836.1"/>
</dbReference>
<organism evidence="5 6">
    <name type="scientific">Halarcobacter ebronensis</name>
    <dbReference type="NCBI Taxonomy" id="1462615"/>
    <lineage>
        <taxon>Bacteria</taxon>
        <taxon>Pseudomonadati</taxon>
        <taxon>Campylobacterota</taxon>
        <taxon>Epsilonproteobacteria</taxon>
        <taxon>Campylobacterales</taxon>
        <taxon>Arcobacteraceae</taxon>
        <taxon>Halarcobacter</taxon>
    </lineage>
</organism>
<dbReference type="AlphaFoldDB" id="A0A4Q1ARA0"/>
<dbReference type="Proteomes" id="UP000289758">
    <property type="component" value="Unassembled WGS sequence"/>
</dbReference>
<dbReference type="Gene3D" id="2.40.160.10">
    <property type="entry name" value="Porin"/>
    <property type="match status" value="1"/>
</dbReference>
<dbReference type="GO" id="GO:0016020">
    <property type="term" value="C:membrane"/>
    <property type="evidence" value="ECO:0007669"/>
    <property type="project" value="InterPro"/>
</dbReference>
<proteinExistence type="inferred from homology"/>
<dbReference type="Pfam" id="PF03573">
    <property type="entry name" value="OprD"/>
    <property type="match status" value="1"/>
</dbReference>
<keyword evidence="3 4" id="KW-0732">Signal</keyword>
<protein>
    <submittedName>
        <fullName evidence="5">Porin</fullName>
    </submittedName>
</protein>
<dbReference type="InterPro" id="IPR023614">
    <property type="entry name" value="Porin_dom_sf"/>
</dbReference>
<sequence>MKLIKLSLVAFVLGCCTNALAADNITDAFKNGSVKGQLKVWYWDKDIDNAGNKTGSSIFNTALELGYLTDSYYNFKFGATFQANATPFASDDAKSMYVNEEYASGSVLSEAFIDYTANGFDIKAGRQYIVSPLINGNFARINRESFEGVSLMNKSFKDTDLFAHFIQKFQGRTSNVSGDGIGDAPKFRKKVVLGGAGSYGYEFDGAYAFGFKNRSIDNLQITGQYLNIQDLGNNSSSPTASDDLSIYYSELNYSIPVGDYKFGIDLRYRKSQTGEKLDSLNWEGDISEIRLSASGFAGFGFDVAYSTVSDSDRAILGMGLGALTYTFPLIRGPYVYASQAGTDSYSYTLKYNFAKAGVQGLTGQLKYVTADRDDDYGNKADYKGYGGALLYKIPQLKNVTANLVYFSLDEKIADNRTDELWLKLNYSF</sequence>
<feature type="chain" id="PRO_5020326624" evidence="4">
    <location>
        <begin position="22"/>
        <end position="428"/>
    </location>
</feature>
<evidence type="ECO:0000313" key="6">
    <source>
        <dbReference type="Proteomes" id="UP000289758"/>
    </source>
</evidence>
<dbReference type="InterPro" id="IPR005318">
    <property type="entry name" value="OM_porin_bac"/>
</dbReference>
<evidence type="ECO:0000256" key="4">
    <source>
        <dbReference type="SAM" id="SignalP"/>
    </source>
</evidence>
<evidence type="ECO:0000256" key="3">
    <source>
        <dbReference type="ARBA" id="ARBA00022729"/>
    </source>
</evidence>
<comment type="similarity">
    <text evidence="1">Belongs to the outer membrane porin (Opr) (TC 1.B.25) family.</text>
</comment>
<name>A0A4Q1ARA0_9BACT</name>
<dbReference type="EMBL" id="PDKK01000013">
    <property type="protein sequence ID" value="RXK03215.1"/>
    <property type="molecule type" value="Genomic_DNA"/>
</dbReference>
<keyword evidence="2" id="KW-0813">Transport</keyword>
<accession>A0A4Q1ARA0</accession>
<reference evidence="5 6" key="1">
    <citation type="submission" date="2017-10" db="EMBL/GenBank/DDBJ databases">
        <title>Genomics of the genus Arcobacter.</title>
        <authorList>
            <person name="Perez-Cataluna A."/>
            <person name="Figueras M.J."/>
        </authorList>
    </citation>
    <scope>NUCLEOTIDE SEQUENCE [LARGE SCALE GENOMIC DNA]</scope>
    <source>
        <strain evidence="5 6">CECT 8441</strain>
    </source>
</reference>
<evidence type="ECO:0000256" key="1">
    <source>
        <dbReference type="ARBA" id="ARBA00009075"/>
    </source>
</evidence>
<feature type="signal peptide" evidence="4">
    <location>
        <begin position="1"/>
        <end position="21"/>
    </location>
</feature>
<evidence type="ECO:0000256" key="2">
    <source>
        <dbReference type="ARBA" id="ARBA00022448"/>
    </source>
</evidence>